<sequence>MDKPEDPDVSSTPPAVSKKKKKKKSRRGRNKNRLPEDQVMRTELETDSNIEIMCMLENRQQLPPEPPVTPTPDPEPQHSASDVSITSPGVSDGKKKKKRVSLALKQILGGQEASVDPPVTVDPAPPSEEPKIEDPQKKPEDSASADGSSTPPGAPKSSKKKSRRGRNKTRFPPMQEISSTLETDSSNKDQCMLLDLSEEPAVTPTPAPVPEHQAPATSSSAVNVVSPGDGPINTPAESTGSVLMRSSECSVEDLCRMMDEVHLSIEPWVTPTPAPVPQRHYVVSDSLTPPKPLLQPATFVFKSPPAFASAEKEKKKKKKRRSLKPEDSYIKDLCRKLKRLHLSRKYRDKPKPAPVPQLHHVVSNSSTPSTPLLQPATFVFKSPPAFAFPEKEEMRSSPDPSIEDICRMLDEVHLSTDHWITPTPAPVPQCLCLGSSSSTTSKPLLRSATFVFRSPPAFGFAQKEEMRSSSKTDSSVEDLCRLLDGLHLSR</sequence>
<evidence type="ECO:0000313" key="2">
    <source>
        <dbReference type="EMBL" id="KAI7796251.1"/>
    </source>
</evidence>
<feature type="compositionally biased region" description="Basic and acidic residues" evidence="1">
    <location>
        <begin position="128"/>
        <end position="141"/>
    </location>
</feature>
<reference evidence="2" key="1">
    <citation type="submission" date="2021-02" db="EMBL/GenBank/DDBJ databases">
        <title>Comparative genomics reveals that relaxation of natural selection precedes convergent phenotypic evolution of cavefish.</title>
        <authorList>
            <person name="Peng Z."/>
        </authorList>
    </citation>
    <scope>NUCLEOTIDE SEQUENCE</scope>
    <source>
        <tissue evidence="2">Muscle</tissue>
    </source>
</reference>
<dbReference type="EMBL" id="JAFHDT010000019">
    <property type="protein sequence ID" value="KAI7796251.1"/>
    <property type="molecule type" value="Genomic_DNA"/>
</dbReference>
<evidence type="ECO:0000313" key="3">
    <source>
        <dbReference type="Proteomes" id="UP001059041"/>
    </source>
</evidence>
<dbReference type="Proteomes" id="UP001059041">
    <property type="component" value="Linkage Group LG19"/>
</dbReference>
<feature type="compositionally biased region" description="Basic residues" evidence="1">
    <location>
        <begin position="17"/>
        <end position="32"/>
    </location>
</feature>
<feature type="region of interest" description="Disordered" evidence="1">
    <location>
        <begin position="1"/>
        <end position="243"/>
    </location>
</feature>
<proteinExistence type="predicted"/>
<gene>
    <name evidence="2" type="ORF">IRJ41_019962</name>
</gene>
<feature type="compositionally biased region" description="Low complexity" evidence="1">
    <location>
        <begin position="113"/>
        <end position="122"/>
    </location>
</feature>
<keyword evidence="3" id="KW-1185">Reference proteome</keyword>
<accession>A0A9W7TGY8</accession>
<evidence type="ECO:0000256" key="1">
    <source>
        <dbReference type="SAM" id="MobiDB-lite"/>
    </source>
</evidence>
<feature type="compositionally biased region" description="Basic residues" evidence="1">
    <location>
        <begin position="157"/>
        <end position="169"/>
    </location>
</feature>
<protein>
    <submittedName>
        <fullName evidence="2">Uncharacterized protein</fullName>
    </submittedName>
</protein>
<name>A0A9W7TGY8_TRIRA</name>
<feature type="compositionally biased region" description="Basic and acidic residues" evidence="1">
    <location>
        <begin position="33"/>
        <end position="44"/>
    </location>
</feature>
<comment type="caution">
    <text evidence="2">The sequence shown here is derived from an EMBL/GenBank/DDBJ whole genome shotgun (WGS) entry which is preliminary data.</text>
</comment>
<dbReference type="AlphaFoldDB" id="A0A9W7TGY8"/>
<feature type="compositionally biased region" description="Pro residues" evidence="1">
    <location>
        <begin position="63"/>
        <end position="74"/>
    </location>
</feature>
<organism evidence="2 3">
    <name type="scientific">Triplophysa rosa</name>
    <name type="common">Cave loach</name>
    <dbReference type="NCBI Taxonomy" id="992332"/>
    <lineage>
        <taxon>Eukaryota</taxon>
        <taxon>Metazoa</taxon>
        <taxon>Chordata</taxon>
        <taxon>Craniata</taxon>
        <taxon>Vertebrata</taxon>
        <taxon>Euteleostomi</taxon>
        <taxon>Actinopterygii</taxon>
        <taxon>Neopterygii</taxon>
        <taxon>Teleostei</taxon>
        <taxon>Ostariophysi</taxon>
        <taxon>Cypriniformes</taxon>
        <taxon>Nemacheilidae</taxon>
        <taxon>Triplophysa</taxon>
    </lineage>
</organism>
<feature type="compositionally biased region" description="Polar residues" evidence="1">
    <location>
        <begin position="78"/>
        <end position="89"/>
    </location>
</feature>